<feature type="domain" description="Endoplasmic reticulum metallopeptidase 1-like C-terminal" evidence="2">
    <location>
        <begin position="17"/>
        <end position="239"/>
    </location>
</feature>
<evidence type="ECO:0000313" key="3">
    <source>
        <dbReference type="EMBL" id="KAJ7330590.1"/>
    </source>
</evidence>
<sequence>MSLSGLSFPYSAVNQCPKRVFFQHISRTFYNNEDKVILEDAGIWITPLDYLGIQPFSDVPVFKKALLAPQEGVYGGFPYYVPLRHLMRNSWYLPGPPPQVTTSPLEVKLLAKEWHNQVYTFKFLLSGPDHMTVYLSPASGVALLTSSLGPLYPIADHDGGDRVTYFIYYSHGVDTGPWELSLDLVAQSDLPAKSSLLDFAVAAQYIHGKESSSPFLKEVMHVTPDWIFANFWVDTYKSWSFTT</sequence>
<reference evidence="3" key="1">
    <citation type="submission" date="2023-01" db="EMBL/GenBank/DDBJ databases">
        <title>Genome assembly of the deep-sea coral Lophelia pertusa.</title>
        <authorList>
            <person name="Herrera S."/>
            <person name="Cordes E."/>
        </authorList>
    </citation>
    <scope>NUCLEOTIDE SEQUENCE</scope>
    <source>
        <strain evidence="3">USNM1676648</strain>
        <tissue evidence="3">Polyp</tissue>
    </source>
</reference>
<dbReference type="EMBL" id="MU827792">
    <property type="protein sequence ID" value="KAJ7330590.1"/>
    <property type="molecule type" value="Genomic_DNA"/>
</dbReference>
<dbReference type="Pfam" id="PF22248">
    <property type="entry name" value="ERMP1_C"/>
    <property type="match status" value="1"/>
</dbReference>
<dbReference type="AlphaFoldDB" id="A0A9X0CE88"/>
<name>A0A9X0CE88_9CNID</name>
<dbReference type="Proteomes" id="UP001163046">
    <property type="component" value="Unassembled WGS sequence"/>
</dbReference>
<organism evidence="3 4">
    <name type="scientific">Desmophyllum pertusum</name>
    <dbReference type="NCBI Taxonomy" id="174260"/>
    <lineage>
        <taxon>Eukaryota</taxon>
        <taxon>Metazoa</taxon>
        <taxon>Cnidaria</taxon>
        <taxon>Anthozoa</taxon>
        <taxon>Hexacorallia</taxon>
        <taxon>Scleractinia</taxon>
        <taxon>Caryophylliina</taxon>
        <taxon>Caryophylliidae</taxon>
        <taxon>Desmophyllum</taxon>
    </lineage>
</organism>
<protein>
    <submittedName>
        <fullName evidence="3">Endoplasmic reticulum metallopeptidase 1</fullName>
    </submittedName>
</protein>
<comment type="similarity">
    <text evidence="1">Belongs to the peptidase M28 family.</text>
</comment>
<proteinExistence type="inferred from homology"/>
<dbReference type="OrthoDB" id="5985355at2759"/>
<gene>
    <name evidence="3" type="primary">ERMP1_1</name>
    <name evidence="3" type="ORF">OS493_022204</name>
</gene>
<dbReference type="InterPro" id="IPR053973">
    <property type="entry name" value="ERMP1-like_C"/>
</dbReference>
<accession>A0A9X0CE88</accession>
<evidence type="ECO:0000256" key="1">
    <source>
        <dbReference type="ARBA" id="ARBA00010918"/>
    </source>
</evidence>
<evidence type="ECO:0000313" key="4">
    <source>
        <dbReference type="Proteomes" id="UP001163046"/>
    </source>
</evidence>
<keyword evidence="4" id="KW-1185">Reference proteome</keyword>
<comment type="caution">
    <text evidence="3">The sequence shown here is derived from an EMBL/GenBank/DDBJ whole genome shotgun (WGS) entry which is preliminary data.</text>
</comment>
<evidence type="ECO:0000259" key="2">
    <source>
        <dbReference type="Pfam" id="PF22248"/>
    </source>
</evidence>